<dbReference type="EnsemblMetazoa" id="CapteT217680">
    <property type="protein sequence ID" value="CapteP217680"/>
    <property type="gene ID" value="CapteG217680"/>
</dbReference>
<dbReference type="OrthoDB" id="5975054at2759"/>
<dbReference type="InterPro" id="IPR029069">
    <property type="entry name" value="HotDog_dom_sf"/>
</dbReference>
<feature type="domain" description="Acyl-ACP thioesterase-like C-terminal" evidence="1">
    <location>
        <begin position="187"/>
        <end position="224"/>
    </location>
</feature>
<dbReference type="PANTHER" id="PTHR34487:SF1">
    <property type="entry name" value="ACYL-ACP THIOESTERASE"/>
    <property type="match status" value="1"/>
</dbReference>
<proteinExistence type="predicted"/>
<dbReference type="Proteomes" id="UP000014760">
    <property type="component" value="Unassembled WGS sequence"/>
</dbReference>
<evidence type="ECO:0000313" key="3">
    <source>
        <dbReference type="Proteomes" id="UP000014760"/>
    </source>
</evidence>
<dbReference type="PANTHER" id="PTHR34487">
    <property type="entry name" value="ACYL-ACP THIOESTERASE"/>
    <property type="match status" value="1"/>
</dbReference>
<dbReference type="EMBL" id="AMQN01000217">
    <property type="status" value="NOT_ANNOTATED_CDS"/>
    <property type="molecule type" value="Genomic_DNA"/>
</dbReference>
<dbReference type="Pfam" id="PF20791">
    <property type="entry name" value="Acyl-ACP_TE_C"/>
    <property type="match status" value="1"/>
</dbReference>
<dbReference type="OMA" id="CEIENAA"/>
<reference evidence="2" key="3">
    <citation type="submission" date="2015-06" db="UniProtKB">
        <authorList>
            <consortium name="EnsemblMetazoa"/>
        </authorList>
    </citation>
    <scope>IDENTIFICATION</scope>
</reference>
<evidence type="ECO:0000259" key="1">
    <source>
        <dbReference type="Pfam" id="PF20791"/>
    </source>
</evidence>
<sequence length="295" mass="34189">MAREQLDLPADLGWNKMYIPEHMPSLTFIRTHLFDHEDFNRASRISMQRIAGYMQWSGNVVNQPKFITNDLFKNNTHRPFATSMEYTMHPPLYEVSADWQRSPCIIPSLISTRLVSTGRSTVDLETTISTVDSKQLLASLKCKFTFVDLQTRKSDVLPESFKRAVSKYPTTQGLGRFTPVERPPDVFQYSFRVRPSDTDFNKHTNNASYLQWCLDTASIAFLEGRLSSFTRDPLYFDVYQMSMWYVGESFMGSLLSCSVWPDQKNLLMLHFVIESKGKILFHCCIEFYSSRISKL</sequence>
<protein>
    <recommendedName>
        <fullName evidence="1">Acyl-ACP thioesterase-like C-terminal domain-containing protein</fullName>
    </recommendedName>
</protein>
<dbReference type="SUPFAM" id="SSF54637">
    <property type="entry name" value="Thioesterase/thiol ester dehydrase-isomerase"/>
    <property type="match status" value="2"/>
</dbReference>
<organism evidence="2 3">
    <name type="scientific">Capitella teleta</name>
    <name type="common">Polychaete worm</name>
    <dbReference type="NCBI Taxonomy" id="283909"/>
    <lineage>
        <taxon>Eukaryota</taxon>
        <taxon>Metazoa</taxon>
        <taxon>Spiralia</taxon>
        <taxon>Lophotrochozoa</taxon>
        <taxon>Annelida</taxon>
        <taxon>Polychaeta</taxon>
        <taxon>Sedentaria</taxon>
        <taxon>Scolecida</taxon>
        <taxon>Capitellidae</taxon>
        <taxon>Capitella</taxon>
    </lineage>
</organism>
<dbReference type="Gene3D" id="3.10.129.10">
    <property type="entry name" value="Hotdog Thioesterase"/>
    <property type="match status" value="1"/>
</dbReference>
<accession>X2AMJ1</accession>
<reference evidence="3" key="1">
    <citation type="submission" date="2012-12" db="EMBL/GenBank/DDBJ databases">
        <authorList>
            <person name="Hellsten U."/>
            <person name="Grimwood J."/>
            <person name="Chapman J.A."/>
            <person name="Shapiro H."/>
            <person name="Aerts A."/>
            <person name="Otillar R.P."/>
            <person name="Terry A.Y."/>
            <person name="Boore J.L."/>
            <person name="Simakov O."/>
            <person name="Marletaz F."/>
            <person name="Cho S.-J."/>
            <person name="Edsinger-Gonzales E."/>
            <person name="Havlak P."/>
            <person name="Kuo D.-H."/>
            <person name="Larsson T."/>
            <person name="Lv J."/>
            <person name="Arendt D."/>
            <person name="Savage R."/>
            <person name="Osoegawa K."/>
            <person name="de Jong P."/>
            <person name="Lindberg D.R."/>
            <person name="Seaver E.C."/>
            <person name="Weisblat D.A."/>
            <person name="Putnam N.H."/>
            <person name="Grigoriev I.V."/>
            <person name="Rokhsar D.S."/>
        </authorList>
    </citation>
    <scope>NUCLEOTIDE SEQUENCE</scope>
    <source>
        <strain evidence="3">I ESC-2004</strain>
    </source>
</reference>
<evidence type="ECO:0000313" key="2">
    <source>
        <dbReference type="EnsemblMetazoa" id="CapteP217680"/>
    </source>
</evidence>
<dbReference type="CDD" id="cd00586">
    <property type="entry name" value="4HBT"/>
    <property type="match status" value="1"/>
</dbReference>
<keyword evidence="3" id="KW-1185">Reference proteome</keyword>
<reference evidence="3" key="2">
    <citation type="journal article" date="2013" name="Nature">
        <title>Insights into bilaterian evolution from three spiralian genomes.</title>
        <authorList>
            <person name="Simakov O."/>
            <person name="Marletaz F."/>
            <person name="Cho S.J."/>
            <person name="Edsinger-Gonzales E."/>
            <person name="Havlak P."/>
            <person name="Hellsten U."/>
            <person name="Kuo D.H."/>
            <person name="Larsson T."/>
            <person name="Lv J."/>
            <person name="Arendt D."/>
            <person name="Savage R."/>
            <person name="Osoegawa K."/>
            <person name="de Jong P."/>
            <person name="Grimwood J."/>
            <person name="Chapman J.A."/>
            <person name="Shapiro H."/>
            <person name="Aerts A."/>
            <person name="Otillar R.P."/>
            <person name="Terry A.Y."/>
            <person name="Boore J.L."/>
            <person name="Grigoriev I.V."/>
            <person name="Lindberg D.R."/>
            <person name="Seaver E.C."/>
            <person name="Weisblat D.A."/>
            <person name="Putnam N.H."/>
            <person name="Rokhsar D.S."/>
        </authorList>
    </citation>
    <scope>NUCLEOTIDE SEQUENCE</scope>
    <source>
        <strain evidence="3">I ESC-2004</strain>
    </source>
</reference>
<dbReference type="InterPro" id="IPR049427">
    <property type="entry name" value="Acyl-ACP_TE_C"/>
</dbReference>
<dbReference type="AlphaFoldDB" id="X2AMJ1"/>
<dbReference type="HOGENOM" id="CLU_944127_0_0_1"/>
<name>X2AMJ1_CAPTE</name>